<feature type="signal peptide" evidence="3">
    <location>
        <begin position="1"/>
        <end position="24"/>
    </location>
</feature>
<dbReference type="SUPFAM" id="SSF51735">
    <property type="entry name" value="NAD(P)-binding Rossmann-fold domains"/>
    <property type="match status" value="1"/>
</dbReference>
<reference evidence="4" key="1">
    <citation type="submission" date="2025-08" db="UniProtKB">
        <authorList>
            <consortium name="Ensembl"/>
        </authorList>
    </citation>
    <scope>IDENTIFICATION</scope>
</reference>
<sequence>IGKTSVLLFVLVNVIALLVCTCEAYQSIKERNIDDGLIININSMSGHRVINNADAHFYSAKLREAKTHIRATCISPGLVETEFAYRLFSKNPEKAAAAYKSIKCLQGVDITNVVCVVCPECSSSSCLSKCRPSLEKTILCC</sequence>
<dbReference type="Gene3D" id="3.40.50.720">
    <property type="entry name" value="NAD(P)-binding Rossmann-like Domain"/>
    <property type="match status" value="1"/>
</dbReference>
<dbReference type="PANTHER" id="PTHR43115">
    <property type="entry name" value="DEHYDROGENASE/REDUCTASE SDR FAMILY MEMBER 11"/>
    <property type="match status" value="1"/>
</dbReference>
<protein>
    <submittedName>
        <fullName evidence="4">Uncharacterized protein</fullName>
    </submittedName>
</protein>
<evidence type="ECO:0000256" key="2">
    <source>
        <dbReference type="ARBA" id="ARBA00023002"/>
    </source>
</evidence>
<dbReference type="AlphaFoldDB" id="A0A8C2JRK1"/>
<dbReference type="Ensembl" id="ENSCCRT00020107300.1">
    <property type="protein sequence ID" value="ENSCCRP00020098136.1"/>
    <property type="gene ID" value="ENSCCRG00020045145.1"/>
</dbReference>
<organism evidence="4 5">
    <name type="scientific">Cyprinus carpio</name>
    <name type="common">Common carp</name>
    <dbReference type="NCBI Taxonomy" id="7962"/>
    <lineage>
        <taxon>Eukaryota</taxon>
        <taxon>Metazoa</taxon>
        <taxon>Chordata</taxon>
        <taxon>Craniata</taxon>
        <taxon>Vertebrata</taxon>
        <taxon>Euteleostomi</taxon>
        <taxon>Actinopterygii</taxon>
        <taxon>Neopterygii</taxon>
        <taxon>Teleostei</taxon>
        <taxon>Ostariophysi</taxon>
        <taxon>Cypriniformes</taxon>
        <taxon>Cyprinidae</taxon>
        <taxon>Cyprininae</taxon>
        <taxon>Cyprinus</taxon>
    </lineage>
</organism>
<keyword evidence="3" id="KW-0732">Signal</keyword>
<name>A0A8C2JRK1_CYPCA</name>
<evidence type="ECO:0000256" key="1">
    <source>
        <dbReference type="ARBA" id="ARBA00006484"/>
    </source>
</evidence>
<feature type="chain" id="PRO_5034080009" evidence="3">
    <location>
        <begin position="25"/>
        <end position="141"/>
    </location>
</feature>
<dbReference type="PANTHER" id="PTHR43115:SF4">
    <property type="entry name" value="DEHYDROGENASE_REDUCTASE SDR FAMILY MEMBER 11"/>
    <property type="match status" value="1"/>
</dbReference>
<proteinExistence type="inferred from homology"/>
<dbReference type="GO" id="GO:0016491">
    <property type="term" value="F:oxidoreductase activity"/>
    <property type="evidence" value="ECO:0007669"/>
    <property type="project" value="UniProtKB-KW"/>
</dbReference>
<dbReference type="Proteomes" id="UP000694701">
    <property type="component" value="Unplaced"/>
</dbReference>
<accession>A0A8C2JRK1</accession>
<evidence type="ECO:0000313" key="5">
    <source>
        <dbReference type="Proteomes" id="UP000694701"/>
    </source>
</evidence>
<evidence type="ECO:0000313" key="4">
    <source>
        <dbReference type="Ensembl" id="ENSCCRP00020098136.1"/>
    </source>
</evidence>
<comment type="similarity">
    <text evidence="1">Belongs to the short-chain dehydrogenases/reductases (SDR) family.</text>
</comment>
<keyword evidence="2" id="KW-0560">Oxidoreductase</keyword>
<dbReference type="InterPro" id="IPR036291">
    <property type="entry name" value="NAD(P)-bd_dom_sf"/>
</dbReference>
<evidence type="ECO:0000256" key="3">
    <source>
        <dbReference type="SAM" id="SignalP"/>
    </source>
</evidence>